<evidence type="ECO:0000313" key="12">
    <source>
        <dbReference type="Proteomes" id="UP000029692"/>
    </source>
</evidence>
<comment type="subcellular location">
    <subcellularLocation>
        <location evidence="1 9">Cell membrane</location>
        <topology evidence="1 9">Multi-pass membrane protein</topology>
    </subcellularLocation>
</comment>
<evidence type="ECO:0000256" key="8">
    <source>
        <dbReference type="ARBA" id="ARBA00023136"/>
    </source>
</evidence>
<accession>A0A098R1Y9</accession>
<evidence type="ECO:0000256" key="6">
    <source>
        <dbReference type="ARBA" id="ARBA00022692"/>
    </source>
</evidence>
<dbReference type="PANTHER" id="PTHR43470:SF5">
    <property type="entry name" value="PHOSPHATE TRANSPORT SYSTEM PERMEASE PROTEIN PSTA"/>
    <property type="match status" value="1"/>
</dbReference>
<feature type="transmembrane region" description="Helical" evidence="9">
    <location>
        <begin position="190"/>
        <end position="211"/>
    </location>
</feature>
<dbReference type="NCBIfam" id="TIGR00974">
    <property type="entry name" value="3a0107s02c"/>
    <property type="match status" value="1"/>
</dbReference>
<dbReference type="PROSITE" id="PS50928">
    <property type="entry name" value="ABC_TM1"/>
    <property type="match status" value="1"/>
</dbReference>
<dbReference type="Gene3D" id="1.10.3720.10">
    <property type="entry name" value="MetI-like"/>
    <property type="match status" value="1"/>
</dbReference>
<dbReference type="InterPro" id="IPR005672">
    <property type="entry name" value="Phosphate_PstA"/>
</dbReference>
<comment type="caution">
    <text evidence="9">Lacks conserved residue(s) required for the propagation of feature annotation.</text>
</comment>
<dbReference type="Proteomes" id="UP000029692">
    <property type="component" value="Unassembled WGS sequence"/>
</dbReference>
<evidence type="ECO:0000256" key="7">
    <source>
        <dbReference type="ARBA" id="ARBA00022989"/>
    </source>
</evidence>
<keyword evidence="12" id="KW-1185">Reference proteome</keyword>
<dbReference type="InterPro" id="IPR000515">
    <property type="entry name" value="MetI-like"/>
</dbReference>
<protein>
    <recommendedName>
        <fullName evidence="3 9">Phosphate transport system permease protein PstA</fullName>
    </recommendedName>
</protein>
<evidence type="ECO:0000256" key="3">
    <source>
        <dbReference type="ARBA" id="ARBA00016864"/>
    </source>
</evidence>
<organism evidence="11 12">
    <name type="scientific">Spirochaeta lutea</name>
    <dbReference type="NCBI Taxonomy" id="1480694"/>
    <lineage>
        <taxon>Bacteria</taxon>
        <taxon>Pseudomonadati</taxon>
        <taxon>Spirochaetota</taxon>
        <taxon>Spirochaetia</taxon>
        <taxon>Spirochaetales</taxon>
        <taxon>Spirochaetaceae</taxon>
        <taxon>Spirochaeta</taxon>
    </lineage>
</organism>
<comment type="caution">
    <text evidence="11">The sequence shown here is derived from an EMBL/GenBank/DDBJ whole genome shotgun (WGS) entry which is preliminary data.</text>
</comment>
<dbReference type="EMBL" id="JNUP01000049">
    <property type="protein sequence ID" value="KGE72727.1"/>
    <property type="molecule type" value="Genomic_DNA"/>
</dbReference>
<keyword evidence="8 9" id="KW-0472">Membrane</keyword>
<evidence type="ECO:0000256" key="2">
    <source>
        <dbReference type="ARBA" id="ARBA00007069"/>
    </source>
</evidence>
<dbReference type="AlphaFoldDB" id="A0A098R1Y9"/>
<reference evidence="11 12" key="1">
    <citation type="submission" date="2014-05" db="EMBL/GenBank/DDBJ databases">
        <title>De novo Genome Sequence of Spirocheata sp.</title>
        <authorList>
            <person name="Shivani Y."/>
            <person name="Subhash Y."/>
            <person name="Tushar L."/>
            <person name="Sasikala C."/>
            <person name="Ramana C.V."/>
        </authorList>
    </citation>
    <scope>NUCLEOTIDE SEQUENCE [LARGE SCALE GENOMIC DNA]</scope>
    <source>
        <strain evidence="11 12">JC230</strain>
    </source>
</reference>
<evidence type="ECO:0000256" key="5">
    <source>
        <dbReference type="ARBA" id="ARBA00022475"/>
    </source>
</evidence>
<proteinExistence type="inferred from homology"/>
<keyword evidence="7 9" id="KW-1133">Transmembrane helix</keyword>
<dbReference type="SUPFAM" id="SSF161098">
    <property type="entry name" value="MetI-like"/>
    <property type="match status" value="1"/>
</dbReference>
<dbReference type="Pfam" id="PF00528">
    <property type="entry name" value="BPD_transp_1"/>
    <property type="match status" value="1"/>
</dbReference>
<evidence type="ECO:0000256" key="9">
    <source>
        <dbReference type="RuleBase" id="RU363043"/>
    </source>
</evidence>
<dbReference type="CDD" id="cd06261">
    <property type="entry name" value="TM_PBP2"/>
    <property type="match status" value="1"/>
</dbReference>
<dbReference type="GO" id="GO:0005886">
    <property type="term" value="C:plasma membrane"/>
    <property type="evidence" value="ECO:0007669"/>
    <property type="project" value="UniProtKB-SubCell"/>
</dbReference>
<gene>
    <name evidence="11" type="ORF">DC28_06735</name>
</gene>
<keyword evidence="4" id="KW-0813">Transport</keyword>
<comment type="similarity">
    <text evidence="2 9">Belongs to the binding-protein-dependent transport system permease family. CysTW subfamily.</text>
</comment>
<dbReference type="GO" id="GO:0035435">
    <property type="term" value="P:phosphate ion transmembrane transport"/>
    <property type="evidence" value="ECO:0007669"/>
    <property type="project" value="InterPro"/>
</dbReference>
<keyword evidence="6 9" id="KW-0812">Transmembrane</keyword>
<evidence type="ECO:0000259" key="10">
    <source>
        <dbReference type="PROSITE" id="PS50928"/>
    </source>
</evidence>
<feature type="transmembrane region" description="Helical" evidence="9">
    <location>
        <begin position="28"/>
        <end position="53"/>
    </location>
</feature>
<dbReference type="eggNOG" id="COG0581">
    <property type="taxonomic scope" value="Bacteria"/>
</dbReference>
<evidence type="ECO:0000313" key="11">
    <source>
        <dbReference type="EMBL" id="KGE72727.1"/>
    </source>
</evidence>
<feature type="transmembrane region" description="Helical" evidence="9">
    <location>
        <begin position="231"/>
        <end position="251"/>
    </location>
</feature>
<evidence type="ECO:0000256" key="1">
    <source>
        <dbReference type="ARBA" id="ARBA00004651"/>
    </source>
</evidence>
<evidence type="ECO:0000256" key="4">
    <source>
        <dbReference type="ARBA" id="ARBA00022448"/>
    </source>
</evidence>
<dbReference type="STRING" id="1480694.DC28_06735"/>
<dbReference type="GO" id="GO:0005315">
    <property type="term" value="F:phosphate transmembrane transporter activity"/>
    <property type="evidence" value="ECO:0007669"/>
    <property type="project" value="InterPro"/>
</dbReference>
<dbReference type="PANTHER" id="PTHR43470">
    <property type="entry name" value="PHOSPHATE TRANSPORT SYSTEM PERMEASE PROTEIN PSTA-RELATED"/>
    <property type="match status" value="1"/>
</dbReference>
<feature type="transmembrane region" description="Helical" evidence="9">
    <location>
        <begin position="389"/>
        <end position="411"/>
    </location>
</feature>
<feature type="transmembrane region" description="Helical" evidence="9">
    <location>
        <begin position="272"/>
        <end position="292"/>
    </location>
</feature>
<keyword evidence="5 9" id="KW-1003">Cell membrane</keyword>
<name>A0A098R1Y9_9SPIO</name>
<sequence length="422" mass="46059">MVFSSPRDTAQEHLFREHNLPVRRRKGLIWQAVFYAATSIAIITLVTLVLSIVDGAFGYVAVQNQIEVEELVGPGRTLDSASKQELIAMLNEHLSRGLVRRFDFEAPLMERSNQDLIKLVMREVVKPQVLGSWNLVPSLFQKDLILQEAAQRYPGADIVFRSWLTLDFIGASQSSIPELAGIRTAIMGSLLVIMITILVAFPIGVGAAIYLEEFASDSRLNRIIQVNIYNLSGVPSIIYGLLGLAVFVRGLEPLTSGALFGFGAGQTANGRTVLSAGLTLALLVLPIIIINAQEAIRAVPQSLRDSSYGLGATKWQTVWHHVLPASIDRILTGTILSISRALGETAPIVVVGASTFISVDPNSIFSKFTTLPIQVYQWTARPQGAFRNIAAAAILVLLVLLLTLNASAIIMRNRISKKRRQA</sequence>
<dbReference type="InterPro" id="IPR035906">
    <property type="entry name" value="MetI-like_sf"/>
</dbReference>
<feature type="domain" description="ABC transmembrane type-1" evidence="10">
    <location>
        <begin position="186"/>
        <end position="408"/>
    </location>
</feature>